<dbReference type="GO" id="GO:1990380">
    <property type="term" value="F:K48-linked deubiquitinase activity"/>
    <property type="evidence" value="ECO:0007669"/>
    <property type="project" value="UniProtKB-UniRule"/>
</dbReference>
<dbReference type="GO" id="GO:0071108">
    <property type="term" value="P:protein K48-linked deubiquitination"/>
    <property type="evidence" value="ECO:0007669"/>
    <property type="project" value="TreeGrafter"/>
</dbReference>
<feature type="compositionally biased region" description="Polar residues" evidence="3">
    <location>
        <begin position="22"/>
        <end position="32"/>
    </location>
</feature>
<proteinExistence type="inferred from homology"/>
<comment type="function">
    <text evidence="2">Hydrolase that can specifically remove 'Lys-48'-linked conjugated ubiquitin from proteins. Has exodeubiquitinase activity and has a preference for long polyubiquitin chains. May play a regulatory role at the level of protein turnover.</text>
</comment>
<feature type="region of interest" description="Disordered" evidence="3">
    <location>
        <begin position="1"/>
        <end position="123"/>
    </location>
</feature>
<comment type="catalytic activity">
    <reaction evidence="2">
        <text>Thiol-dependent hydrolysis of ester, thioester, amide, peptide and isopeptide bonds formed by the C-terminal Gly of ubiquitin (a 76-residue protein attached to proteins as an intracellular targeting signal).</text>
        <dbReference type="EC" id="3.4.19.12"/>
    </reaction>
</comment>
<comment type="similarity">
    <text evidence="1 2">Belongs to the MINDY deubiquitinase family. FAM63 subfamily.</text>
</comment>
<accession>A0A914UQZ2</accession>
<dbReference type="PANTHER" id="PTHR18063">
    <property type="entry name" value="NF-E2 INDUCIBLE PROTEIN"/>
    <property type="match status" value="1"/>
</dbReference>
<dbReference type="Proteomes" id="UP000887566">
    <property type="component" value="Unplaced"/>
</dbReference>
<feature type="domain" description="MINDY deubiquitinase" evidence="4">
    <location>
        <begin position="213"/>
        <end position="463"/>
    </location>
</feature>
<evidence type="ECO:0000313" key="5">
    <source>
        <dbReference type="Proteomes" id="UP000887566"/>
    </source>
</evidence>
<dbReference type="InterPro" id="IPR033979">
    <property type="entry name" value="MINDY_domain"/>
</dbReference>
<dbReference type="GO" id="GO:0005829">
    <property type="term" value="C:cytosol"/>
    <property type="evidence" value="ECO:0007669"/>
    <property type="project" value="TreeGrafter"/>
</dbReference>
<feature type="region of interest" description="Disordered" evidence="3">
    <location>
        <begin position="538"/>
        <end position="605"/>
    </location>
</feature>
<keyword evidence="2" id="KW-0378">Hydrolase</keyword>
<dbReference type="GO" id="GO:0004843">
    <property type="term" value="F:cysteine-type deubiquitinase activity"/>
    <property type="evidence" value="ECO:0007669"/>
    <property type="project" value="UniProtKB-UniRule"/>
</dbReference>
<keyword evidence="2" id="KW-0645">Protease</keyword>
<feature type="compositionally biased region" description="Basic and acidic residues" evidence="3">
    <location>
        <begin position="593"/>
        <end position="605"/>
    </location>
</feature>
<feature type="compositionally biased region" description="Basic and acidic residues" evidence="3">
    <location>
        <begin position="33"/>
        <end position="71"/>
    </location>
</feature>
<feature type="compositionally biased region" description="Low complexity" evidence="3">
    <location>
        <begin position="556"/>
        <end position="574"/>
    </location>
</feature>
<dbReference type="GO" id="GO:0140934">
    <property type="term" value="F:histone deubiquitinase activity"/>
    <property type="evidence" value="ECO:0007669"/>
    <property type="project" value="UniProtKB-UniRule"/>
</dbReference>
<protein>
    <recommendedName>
        <fullName evidence="2">Ubiquitin carboxyl-terminal hydrolase</fullName>
        <ecNumber evidence="2">3.4.19.12</ecNumber>
    </recommendedName>
</protein>
<feature type="region of interest" description="Disordered" evidence="3">
    <location>
        <begin position="169"/>
        <end position="206"/>
    </location>
</feature>
<dbReference type="WBParaSite" id="PSAMB.scaffold1190size34702.g11511.t1">
    <property type="protein sequence ID" value="PSAMB.scaffold1190size34702.g11511.t1"/>
    <property type="gene ID" value="PSAMB.scaffold1190size34702.g11511"/>
</dbReference>
<evidence type="ECO:0000313" key="6">
    <source>
        <dbReference type="WBParaSite" id="PSAMB.scaffold1190size34702.g11511.t1"/>
    </source>
</evidence>
<feature type="compositionally biased region" description="Low complexity" evidence="3">
    <location>
        <begin position="171"/>
        <end position="185"/>
    </location>
</feature>
<reference evidence="6" key="1">
    <citation type="submission" date="2022-11" db="UniProtKB">
        <authorList>
            <consortium name="WormBaseParasite"/>
        </authorList>
    </citation>
    <scope>IDENTIFICATION</scope>
</reference>
<dbReference type="EC" id="3.4.19.12" evidence="2"/>
<dbReference type="GO" id="GO:0006508">
    <property type="term" value="P:proteolysis"/>
    <property type="evidence" value="ECO:0007669"/>
    <property type="project" value="UniProtKB-KW"/>
</dbReference>
<evidence type="ECO:0000259" key="4">
    <source>
        <dbReference type="Pfam" id="PF04424"/>
    </source>
</evidence>
<dbReference type="GO" id="GO:0016807">
    <property type="term" value="F:cysteine-type carboxypeptidase activity"/>
    <property type="evidence" value="ECO:0007669"/>
    <property type="project" value="TreeGrafter"/>
</dbReference>
<dbReference type="GO" id="GO:0071944">
    <property type="term" value="C:cell periphery"/>
    <property type="evidence" value="ECO:0007669"/>
    <property type="project" value="TreeGrafter"/>
</dbReference>
<dbReference type="PANTHER" id="PTHR18063:SF6">
    <property type="entry name" value="UBIQUITIN CARBOXYL-TERMINAL HYDROLASE"/>
    <property type="match status" value="1"/>
</dbReference>
<dbReference type="GO" id="GO:0036435">
    <property type="term" value="F:K48-linked polyubiquitin modification-dependent protein binding"/>
    <property type="evidence" value="ECO:0007669"/>
    <property type="project" value="UniProtKB-UniRule"/>
</dbReference>
<dbReference type="InterPro" id="IPR007518">
    <property type="entry name" value="MINDY"/>
</dbReference>
<evidence type="ECO:0000256" key="3">
    <source>
        <dbReference type="SAM" id="MobiDB-lite"/>
    </source>
</evidence>
<evidence type="ECO:0000256" key="1">
    <source>
        <dbReference type="ARBA" id="ARBA00006616"/>
    </source>
</evidence>
<organism evidence="5 6">
    <name type="scientific">Plectus sambesii</name>
    <dbReference type="NCBI Taxonomy" id="2011161"/>
    <lineage>
        <taxon>Eukaryota</taxon>
        <taxon>Metazoa</taxon>
        <taxon>Ecdysozoa</taxon>
        <taxon>Nematoda</taxon>
        <taxon>Chromadorea</taxon>
        <taxon>Plectida</taxon>
        <taxon>Plectina</taxon>
        <taxon>Plectoidea</taxon>
        <taxon>Plectidae</taxon>
        <taxon>Plectus</taxon>
    </lineage>
</organism>
<keyword evidence="5" id="KW-1185">Reference proteome</keyword>
<keyword evidence="2" id="KW-0833">Ubl conjugation pathway</keyword>
<keyword evidence="2" id="KW-0788">Thiol protease</keyword>
<dbReference type="Pfam" id="PF04424">
    <property type="entry name" value="MINDY_DUB"/>
    <property type="match status" value="1"/>
</dbReference>
<dbReference type="AlphaFoldDB" id="A0A914UQZ2"/>
<feature type="region of interest" description="Disordered" evidence="3">
    <location>
        <begin position="505"/>
        <end position="524"/>
    </location>
</feature>
<name>A0A914UQZ2_9BILA</name>
<evidence type="ECO:0000256" key="2">
    <source>
        <dbReference type="RuleBase" id="RU367139"/>
    </source>
</evidence>
<feature type="compositionally biased region" description="Polar residues" evidence="3">
    <location>
        <begin position="98"/>
        <end position="110"/>
    </location>
</feature>
<sequence>MESTQAGAINKELNDEKCAAATDTTKPPSENAANRDEVNEVESDKKECVKDQSAEEAVSHSNKETVGKVENELSQVAKSDQRDSMVVQTEQAAEPAGNEQSNQTELSASAASPVATGKVVTEPEKVVAESGKVVTVPGKIEAEIKKIDIEPAATSSNAAVSSQAVDTAVTAPPSSSNAAASSQPADTAVSAPPADEQPTSSRARDVVSPADQIYHVKWIDFYKTKTPIVTQNENGPCPMLAIMNVLLLRGQVDLPPEAEVVTGAQLIERLGDCILRLAPENLADQLRTDYEQNVSDAVAMLTKLMTGLDVNVKFTGISDFEYTSECVVFDLLGIPLYHGWLIDPQHVQLAELIGRRGYNQLVEMIIESSSSADPEKQTEAFLARSFLESSASQLTIHGLCELNLRLRDGELAVLFRNNHFATLLKHRDELFSLVTDQGFLQEAAVVWETLNSVDGDSHFVDAELHTSPLKTSPLPSSANLTAANNDTKNDYLVALSLDQQERAAAAQTVIGETPSPTTNFPDANIDSDAELARQLQEEWNRASTTDRNPAAGGRRPQQQQPQHQQQQPQPQHQPHPQHHPHQTHVGGGGGGSPHRERDQKPCNIL</sequence>